<dbReference type="InterPro" id="IPR046368">
    <property type="entry name" value="Tag1"/>
</dbReference>
<accession>A0A3A2ZW28</accession>
<evidence type="ECO:0000313" key="3">
    <source>
        <dbReference type="Proteomes" id="UP000266188"/>
    </source>
</evidence>
<evidence type="ECO:0000313" key="2">
    <source>
        <dbReference type="EMBL" id="RJE22195.1"/>
    </source>
</evidence>
<keyword evidence="1" id="KW-0472">Membrane</keyword>
<protein>
    <submittedName>
        <fullName evidence="2">Uncharacterized protein</fullName>
    </submittedName>
</protein>
<keyword evidence="3" id="KW-1185">Reference proteome</keyword>
<dbReference type="EMBL" id="MVGC01000181">
    <property type="protein sequence ID" value="RJE22195.1"/>
    <property type="molecule type" value="Genomic_DNA"/>
</dbReference>
<dbReference type="Pfam" id="PF12505">
    <property type="entry name" value="DUF3712"/>
    <property type="match status" value="1"/>
</dbReference>
<keyword evidence="1" id="KW-1133">Transmembrane helix</keyword>
<name>A0A3A2ZW28_9EURO</name>
<sequence length="349" mass="38329">MSDKYGATEMVIPSTTSKPSFGTRVKNHFRRFWWAHLIAFIVIVLVIVLPGLCRYPNIAQDDVNDSTLEVKSISITDPTPDSFHLNQTQVLGTDSMFHPHFYEFNATARLSGSKKPFTVVQIPPMKANDGTVINVDQDVDLEGDAFGDFSTAIMLNKEVDMNLFGRPRLKQGALPKIGVVYNKTVTIKGLNKLEGFNVTNYHITVDPDPFGNSMNGTVSIPNPSVLTITMVSRSPPPFPCLTQSSGPQSNANKGNLTMDLSVDGTHVGQAFLNDFVMRPGENKFDMTAKVNNTVVMDMIGDKYTKGIVPFDITGNSSIYNGKELPYFSKALKANTLKVELNILEGLKGV</sequence>
<dbReference type="GO" id="GO:0000329">
    <property type="term" value="C:fungal-type vacuole membrane"/>
    <property type="evidence" value="ECO:0007669"/>
    <property type="project" value="InterPro"/>
</dbReference>
<keyword evidence="1" id="KW-0812">Transmembrane</keyword>
<dbReference type="OrthoDB" id="10039566at2759"/>
<organism evidence="2 3">
    <name type="scientific">Aspergillus sclerotialis</name>
    <dbReference type="NCBI Taxonomy" id="2070753"/>
    <lineage>
        <taxon>Eukaryota</taxon>
        <taxon>Fungi</taxon>
        <taxon>Dikarya</taxon>
        <taxon>Ascomycota</taxon>
        <taxon>Pezizomycotina</taxon>
        <taxon>Eurotiomycetes</taxon>
        <taxon>Eurotiomycetidae</taxon>
        <taxon>Eurotiales</taxon>
        <taxon>Aspergillaceae</taxon>
        <taxon>Aspergillus</taxon>
        <taxon>Aspergillus subgen. Polypaecilum</taxon>
    </lineage>
</organism>
<gene>
    <name evidence="2" type="ORF">PHISCL_05481</name>
</gene>
<dbReference type="STRING" id="2070753.A0A3A2ZW28"/>
<proteinExistence type="predicted"/>
<evidence type="ECO:0000256" key="1">
    <source>
        <dbReference type="SAM" id="Phobius"/>
    </source>
</evidence>
<dbReference type="Proteomes" id="UP000266188">
    <property type="component" value="Unassembled WGS sequence"/>
</dbReference>
<dbReference type="PANTHER" id="PTHR35895">
    <property type="entry name" value="CHROMOSOME 16, WHOLE GENOME SHOTGUN SEQUENCE"/>
    <property type="match status" value="1"/>
</dbReference>
<feature type="transmembrane region" description="Helical" evidence="1">
    <location>
        <begin position="32"/>
        <end position="52"/>
    </location>
</feature>
<dbReference type="AlphaFoldDB" id="A0A3A2ZW28"/>
<reference evidence="3" key="1">
    <citation type="submission" date="2017-02" db="EMBL/GenBank/DDBJ databases">
        <authorList>
            <person name="Tafer H."/>
            <person name="Lopandic K."/>
        </authorList>
    </citation>
    <scope>NUCLEOTIDE SEQUENCE [LARGE SCALE GENOMIC DNA]</scope>
    <source>
        <strain evidence="3">CBS 366.77</strain>
    </source>
</reference>
<dbReference type="PANTHER" id="PTHR35895:SF1">
    <property type="entry name" value="LIPID-BINDING SERUM GLYCOPROTEIN C-TERMINAL DOMAIN-CONTAINING PROTEIN"/>
    <property type="match status" value="1"/>
</dbReference>
<comment type="caution">
    <text evidence="2">The sequence shown here is derived from an EMBL/GenBank/DDBJ whole genome shotgun (WGS) entry which is preliminary data.</text>
</comment>
<dbReference type="InterPro" id="IPR022185">
    <property type="entry name" value="DUF3712"/>
</dbReference>